<evidence type="ECO:0000256" key="5">
    <source>
        <dbReference type="ARBA" id="ARBA00022759"/>
    </source>
</evidence>
<evidence type="ECO:0000256" key="6">
    <source>
        <dbReference type="ARBA" id="ARBA00022801"/>
    </source>
</evidence>
<comment type="caution">
    <text evidence="10">The sequence shown here is derived from an EMBL/GenBank/DDBJ whole genome shotgun (WGS) entry which is preliminary data.</text>
</comment>
<keyword evidence="6 9" id="KW-0378">Hydrolase</keyword>
<evidence type="ECO:0000256" key="8">
    <source>
        <dbReference type="ARBA" id="ARBA00023118"/>
    </source>
</evidence>
<dbReference type="GO" id="GO:0051607">
    <property type="term" value="P:defense response to virus"/>
    <property type="evidence" value="ECO:0007669"/>
    <property type="project" value="UniProtKB-UniRule"/>
</dbReference>
<comment type="subunit">
    <text evidence="9">Homodimer, forms a heterotetramer with a Cas1 homodimer.</text>
</comment>
<organism evidence="10 11">
    <name type="scientific">Rothia aeria F0184</name>
    <dbReference type="NCBI Taxonomy" id="888019"/>
    <lineage>
        <taxon>Bacteria</taxon>
        <taxon>Bacillati</taxon>
        <taxon>Actinomycetota</taxon>
        <taxon>Actinomycetes</taxon>
        <taxon>Micrococcales</taxon>
        <taxon>Micrococcaceae</taxon>
        <taxon>Rothia</taxon>
    </lineage>
</organism>
<dbReference type="InterPro" id="IPR021127">
    <property type="entry name" value="CRISPR_associated_Cas2"/>
</dbReference>
<protein>
    <recommendedName>
        <fullName evidence="9">CRISPR-associated endoribonuclease Cas2</fullName>
        <ecNumber evidence="9">3.1.-.-</ecNumber>
    </recommendedName>
</protein>
<evidence type="ECO:0000256" key="1">
    <source>
        <dbReference type="ARBA" id="ARBA00001946"/>
    </source>
</evidence>
<keyword evidence="3 9" id="KW-0540">Nuclease</keyword>
<evidence type="ECO:0000256" key="9">
    <source>
        <dbReference type="HAMAP-Rule" id="MF_01471"/>
    </source>
</evidence>
<proteinExistence type="inferred from homology"/>
<comment type="similarity">
    <text evidence="2 9">Belongs to the CRISPR-associated endoribonuclease Cas2 protein family.</text>
</comment>
<dbReference type="GO" id="GO:0046872">
    <property type="term" value="F:metal ion binding"/>
    <property type="evidence" value="ECO:0007669"/>
    <property type="project" value="UniProtKB-UniRule"/>
</dbReference>
<evidence type="ECO:0000256" key="7">
    <source>
        <dbReference type="ARBA" id="ARBA00022842"/>
    </source>
</evidence>
<dbReference type="HOGENOM" id="CLU_150500_0_0_11"/>
<comment type="function">
    <text evidence="9">CRISPR (clustered regularly interspaced short palindromic repeat), is an adaptive immune system that provides protection against mobile genetic elements (viruses, transposable elements and conjugative plasmids). CRISPR clusters contain sequences complementary to antecedent mobile elements and target invading nucleic acids. CRISPR clusters are transcribed and processed into CRISPR RNA (crRNA). Functions as a ssRNA-specific endoribonuclease. Involved in the integration of spacer DNA into the CRISPR cassette.</text>
</comment>
<evidence type="ECO:0000256" key="2">
    <source>
        <dbReference type="ARBA" id="ARBA00009959"/>
    </source>
</evidence>
<dbReference type="AlphaFoldDB" id="U7UXF6"/>
<keyword evidence="4 9" id="KW-0479">Metal-binding</keyword>
<evidence type="ECO:0000313" key="11">
    <source>
        <dbReference type="Proteomes" id="UP000017174"/>
    </source>
</evidence>
<dbReference type="NCBIfam" id="TIGR01573">
    <property type="entry name" value="cas2"/>
    <property type="match status" value="1"/>
</dbReference>
<evidence type="ECO:0000256" key="3">
    <source>
        <dbReference type="ARBA" id="ARBA00022722"/>
    </source>
</evidence>
<dbReference type="EC" id="3.1.-.-" evidence="9"/>
<dbReference type="Pfam" id="PF09827">
    <property type="entry name" value="CRISPR_Cas2"/>
    <property type="match status" value="1"/>
</dbReference>
<reference evidence="10 11" key="1">
    <citation type="submission" date="2013-08" db="EMBL/GenBank/DDBJ databases">
        <authorList>
            <person name="Weinstock G."/>
            <person name="Sodergren E."/>
            <person name="Wylie T."/>
            <person name="Fulton L."/>
            <person name="Fulton R."/>
            <person name="Fronick C."/>
            <person name="O'Laughlin M."/>
            <person name="Godfrey J."/>
            <person name="Miner T."/>
            <person name="Herter B."/>
            <person name="Appelbaum E."/>
            <person name="Cordes M."/>
            <person name="Lek S."/>
            <person name="Wollam A."/>
            <person name="Pepin K.H."/>
            <person name="Palsikar V.B."/>
            <person name="Mitreva M."/>
            <person name="Wilson R.K."/>
        </authorList>
    </citation>
    <scope>NUCLEOTIDE SEQUENCE [LARGE SCALE GENOMIC DNA]</scope>
    <source>
        <strain evidence="10 11">F0184</strain>
    </source>
</reference>
<keyword evidence="5 9" id="KW-0255">Endonuclease</keyword>
<comment type="cofactor">
    <cofactor evidence="1 9">
        <name>Mg(2+)</name>
        <dbReference type="ChEBI" id="CHEBI:18420"/>
    </cofactor>
</comment>
<dbReference type="SUPFAM" id="SSF143430">
    <property type="entry name" value="TTP0101/SSO1404-like"/>
    <property type="match status" value="1"/>
</dbReference>
<name>U7UXF6_9MICC</name>
<keyword evidence="8 9" id="KW-0051">Antiviral defense</keyword>
<dbReference type="GO" id="GO:0004521">
    <property type="term" value="F:RNA endonuclease activity"/>
    <property type="evidence" value="ECO:0007669"/>
    <property type="project" value="InterPro"/>
</dbReference>
<gene>
    <name evidence="9" type="primary">cas2</name>
    <name evidence="10" type="ORF">HMPREF0742_02685</name>
</gene>
<evidence type="ECO:0000256" key="4">
    <source>
        <dbReference type="ARBA" id="ARBA00022723"/>
    </source>
</evidence>
<evidence type="ECO:0000313" key="10">
    <source>
        <dbReference type="EMBL" id="ERT63599.1"/>
    </source>
</evidence>
<accession>U7UXF6</accession>
<feature type="binding site" evidence="9">
    <location>
        <position position="21"/>
    </location>
    <ligand>
        <name>Mg(2+)</name>
        <dbReference type="ChEBI" id="CHEBI:18420"/>
        <note>catalytic</note>
    </ligand>
</feature>
<dbReference type="GO" id="GO:0043571">
    <property type="term" value="P:maintenance of CRISPR repeat elements"/>
    <property type="evidence" value="ECO:0007669"/>
    <property type="project" value="UniProtKB-UniRule"/>
</dbReference>
<dbReference type="InterPro" id="IPR019199">
    <property type="entry name" value="Virulence_VapD/CRISPR_Cas2"/>
</dbReference>
<dbReference type="EMBL" id="AXZG01000075">
    <property type="protein sequence ID" value="ERT63599.1"/>
    <property type="molecule type" value="Genomic_DNA"/>
</dbReference>
<sequence length="114" mass="12770">MKPRKKGSGVAEPMWLLVMFDLPVKTKGQRKLANGYRHSLLDMGFDRLQLSVYCKYYMNGNSAGKDLSQLQFQVPPGGAVRIMKATDSQWAATIRYLGPTQETPEEPPGAVDFF</sequence>
<dbReference type="HAMAP" id="MF_01471">
    <property type="entry name" value="Cas2"/>
    <property type="match status" value="1"/>
</dbReference>
<dbReference type="PATRIC" id="fig|888019.4.peg.2200"/>
<dbReference type="Proteomes" id="UP000017174">
    <property type="component" value="Unassembled WGS sequence"/>
</dbReference>
<keyword evidence="7 9" id="KW-0460">Magnesium</keyword>
<dbReference type="GO" id="GO:0016787">
    <property type="term" value="F:hydrolase activity"/>
    <property type="evidence" value="ECO:0007669"/>
    <property type="project" value="UniProtKB-KW"/>
</dbReference>